<dbReference type="InterPro" id="IPR036291">
    <property type="entry name" value="NAD(P)-bd_dom_sf"/>
</dbReference>
<evidence type="ECO:0000259" key="1">
    <source>
        <dbReference type="Pfam" id="PF01370"/>
    </source>
</evidence>
<accession>A0A1D9P2V0</accession>
<sequence>MKILVVGGTRYFGIPMVNALLHNGHEITIATRGNSKPNFYGSVEYVVVDRMSSASVKEALGGRHFDLIIDKIAYSSNDVKTLLENVSCDRYIQMSTCSVYPKEHADITEDEFKPEEYELHWIDRIENYEETKRQAERAVFEFMNPDNISFVRYPIVMGENDYTGRLDFYIEHIRDQKPMNIDDIDTKMAFIYEKDAGDFIAYFAEHFVPGPINGCSKEAVKISDIIEYIEKRLGKKAVISQTGDNAPYNGIEDTLSFSTEKAESIGYRFRELKEWLYPLIDFRTATSN</sequence>
<dbReference type="EMBL" id="CP017831">
    <property type="protein sequence ID" value="AOZ96812.1"/>
    <property type="molecule type" value="Genomic_DNA"/>
</dbReference>
<keyword evidence="3" id="KW-1185">Reference proteome</keyword>
<dbReference type="InterPro" id="IPR050177">
    <property type="entry name" value="Lipid_A_modif_metabolic_enz"/>
</dbReference>
<reference evidence="3" key="1">
    <citation type="submission" date="2016-10" db="EMBL/GenBank/DDBJ databases">
        <title>The complete genome sequence of the rumen bacterium Butyrivibrio hungatei MB2003.</title>
        <authorList>
            <person name="Palevich N."/>
            <person name="Kelly W.J."/>
            <person name="Leahy S.C."/>
            <person name="Altermann E."/>
            <person name="Rakonjac J."/>
            <person name="Attwood G.T."/>
        </authorList>
    </citation>
    <scope>NUCLEOTIDE SEQUENCE [LARGE SCALE GENOMIC DNA]</scope>
    <source>
        <strain evidence="3">MB2003</strain>
    </source>
</reference>
<dbReference type="PANTHER" id="PTHR43245:SF13">
    <property type="entry name" value="UDP-D-APIOSE_UDP-D-XYLOSE SYNTHASE 2"/>
    <property type="match status" value="1"/>
</dbReference>
<dbReference type="KEGG" id="bhu:bhn_I1779"/>
<dbReference type="InterPro" id="IPR001509">
    <property type="entry name" value="Epimerase_deHydtase"/>
</dbReference>
<evidence type="ECO:0000313" key="2">
    <source>
        <dbReference type="EMBL" id="AOZ96812.1"/>
    </source>
</evidence>
<evidence type="ECO:0000313" key="3">
    <source>
        <dbReference type="Proteomes" id="UP000179284"/>
    </source>
</evidence>
<name>A0A1D9P2V0_9FIRM</name>
<dbReference type="RefSeq" id="WP_071176474.1">
    <property type="nucleotide sequence ID" value="NZ_CP017831.1"/>
</dbReference>
<dbReference type="AlphaFoldDB" id="A0A1D9P2V0"/>
<feature type="domain" description="NAD-dependent epimerase/dehydratase" evidence="1">
    <location>
        <begin position="3"/>
        <end position="208"/>
    </location>
</feature>
<protein>
    <submittedName>
        <fullName evidence="2">NAD dependent epimerase/dehydratase</fullName>
    </submittedName>
</protein>
<gene>
    <name evidence="2" type="ORF">bhn_I1779</name>
</gene>
<dbReference type="Proteomes" id="UP000179284">
    <property type="component" value="Chromosome I"/>
</dbReference>
<dbReference type="Pfam" id="PF01370">
    <property type="entry name" value="Epimerase"/>
    <property type="match status" value="1"/>
</dbReference>
<dbReference type="Gene3D" id="3.40.50.720">
    <property type="entry name" value="NAD(P)-binding Rossmann-like Domain"/>
    <property type="match status" value="1"/>
</dbReference>
<dbReference type="PANTHER" id="PTHR43245">
    <property type="entry name" value="BIFUNCTIONAL POLYMYXIN RESISTANCE PROTEIN ARNA"/>
    <property type="match status" value="1"/>
</dbReference>
<organism evidence="2 3">
    <name type="scientific">Butyrivibrio hungatei</name>
    <dbReference type="NCBI Taxonomy" id="185008"/>
    <lineage>
        <taxon>Bacteria</taxon>
        <taxon>Bacillati</taxon>
        <taxon>Bacillota</taxon>
        <taxon>Clostridia</taxon>
        <taxon>Lachnospirales</taxon>
        <taxon>Lachnospiraceae</taxon>
        <taxon>Butyrivibrio</taxon>
    </lineage>
</organism>
<proteinExistence type="predicted"/>
<dbReference type="SUPFAM" id="SSF51735">
    <property type="entry name" value="NAD(P)-binding Rossmann-fold domains"/>
    <property type="match status" value="1"/>
</dbReference>